<organism evidence="2 3">
    <name type="scientific">Ficus carica</name>
    <name type="common">Common fig</name>
    <dbReference type="NCBI Taxonomy" id="3494"/>
    <lineage>
        <taxon>Eukaryota</taxon>
        <taxon>Viridiplantae</taxon>
        <taxon>Streptophyta</taxon>
        <taxon>Embryophyta</taxon>
        <taxon>Tracheophyta</taxon>
        <taxon>Spermatophyta</taxon>
        <taxon>Magnoliopsida</taxon>
        <taxon>eudicotyledons</taxon>
        <taxon>Gunneridae</taxon>
        <taxon>Pentapetalae</taxon>
        <taxon>rosids</taxon>
        <taxon>fabids</taxon>
        <taxon>Rosales</taxon>
        <taxon>Moraceae</taxon>
        <taxon>Ficeae</taxon>
        <taxon>Ficus</taxon>
    </lineage>
</organism>
<reference evidence="2" key="1">
    <citation type="submission" date="2023-07" db="EMBL/GenBank/DDBJ databases">
        <title>draft genome sequence of fig (Ficus carica).</title>
        <authorList>
            <person name="Takahashi T."/>
            <person name="Nishimura K."/>
        </authorList>
    </citation>
    <scope>NUCLEOTIDE SEQUENCE</scope>
</reference>
<feature type="region of interest" description="Disordered" evidence="1">
    <location>
        <begin position="57"/>
        <end position="94"/>
    </location>
</feature>
<keyword evidence="3" id="KW-1185">Reference proteome</keyword>
<dbReference type="EMBL" id="BTGU01002534">
    <property type="protein sequence ID" value="GMN19689.1"/>
    <property type="molecule type" value="Genomic_DNA"/>
</dbReference>
<name>A0AA88CVD0_FICCA</name>
<dbReference type="Proteomes" id="UP001187192">
    <property type="component" value="Unassembled WGS sequence"/>
</dbReference>
<proteinExistence type="predicted"/>
<evidence type="ECO:0000313" key="3">
    <source>
        <dbReference type="Proteomes" id="UP001187192"/>
    </source>
</evidence>
<dbReference type="AlphaFoldDB" id="A0AA88CVD0"/>
<accession>A0AA88CVD0</accession>
<feature type="compositionally biased region" description="Basic and acidic residues" evidence="1">
    <location>
        <begin position="75"/>
        <end position="94"/>
    </location>
</feature>
<sequence>DEERYLQSRSSHATTKHAKKYNEQRKASPTTTTTTTVATATPTSDLWIRFTERPHYRTAFDARPTSNNRTSRSTGDNERRRHDEEFCVRGNEDT</sequence>
<feature type="non-terminal residue" evidence="2">
    <location>
        <position position="1"/>
    </location>
</feature>
<gene>
    <name evidence="2" type="ORF">TIFTF001_042910</name>
</gene>
<evidence type="ECO:0000313" key="2">
    <source>
        <dbReference type="EMBL" id="GMN19689.1"/>
    </source>
</evidence>
<feature type="compositionally biased region" description="Low complexity" evidence="1">
    <location>
        <begin position="29"/>
        <end position="39"/>
    </location>
</feature>
<comment type="caution">
    <text evidence="2">The sequence shown here is derived from an EMBL/GenBank/DDBJ whole genome shotgun (WGS) entry which is preliminary data.</text>
</comment>
<protein>
    <submittedName>
        <fullName evidence="2">Uncharacterized protein</fullName>
    </submittedName>
</protein>
<feature type="compositionally biased region" description="Polar residues" evidence="1">
    <location>
        <begin position="64"/>
        <end position="74"/>
    </location>
</feature>
<evidence type="ECO:0000256" key="1">
    <source>
        <dbReference type="SAM" id="MobiDB-lite"/>
    </source>
</evidence>
<feature type="region of interest" description="Disordered" evidence="1">
    <location>
        <begin position="1"/>
        <end position="39"/>
    </location>
</feature>